<dbReference type="RefSeq" id="WP_151122355.1">
    <property type="nucleotide sequence ID" value="NZ_CP088082.1"/>
</dbReference>
<evidence type="ECO:0000256" key="7">
    <source>
        <dbReference type="ARBA" id="ARBA00023136"/>
    </source>
</evidence>
<evidence type="ECO:0000256" key="3">
    <source>
        <dbReference type="ARBA" id="ARBA00022475"/>
    </source>
</evidence>
<keyword evidence="4 9" id="KW-0997">Cell inner membrane</keyword>
<proteinExistence type="inferred from homology"/>
<evidence type="ECO:0000256" key="8">
    <source>
        <dbReference type="ARBA" id="ARBA00038436"/>
    </source>
</evidence>
<keyword evidence="7 9" id="KW-0472">Membrane</keyword>
<dbReference type="InterPro" id="IPR055348">
    <property type="entry name" value="DctQ"/>
</dbReference>
<keyword evidence="5 9" id="KW-0812">Transmembrane</keyword>
<comment type="subcellular location">
    <subcellularLocation>
        <location evidence="1 9">Cell inner membrane</location>
        <topology evidence="1 9">Multi-pass membrane protein</topology>
    </subcellularLocation>
</comment>
<evidence type="ECO:0000256" key="5">
    <source>
        <dbReference type="ARBA" id="ARBA00022692"/>
    </source>
</evidence>
<name>A0A643FHE1_IDEDE</name>
<protein>
    <recommendedName>
        <fullName evidence="9">TRAP transporter small permease protein</fullName>
    </recommendedName>
</protein>
<comment type="subunit">
    <text evidence="9">The complex comprises the extracytoplasmic solute receptor protein and the two transmembrane proteins.</text>
</comment>
<keyword evidence="3" id="KW-1003">Cell membrane</keyword>
<evidence type="ECO:0000256" key="1">
    <source>
        <dbReference type="ARBA" id="ARBA00004429"/>
    </source>
</evidence>
<dbReference type="Pfam" id="PF04290">
    <property type="entry name" value="DctQ"/>
    <property type="match status" value="1"/>
</dbReference>
<dbReference type="AlphaFoldDB" id="A0A643FHE1"/>
<evidence type="ECO:0000256" key="9">
    <source>
        <dbReference type="RuleBase" id="RU369079"/>
    </source>
</evidence>
<evidence type="ECO:0000256" key="4">
    <source>
        <dbReference type="ARBA" id="ARBA00022519"/>
    </source>
</evidence>
<dbReference type="GO" id="GO:0015740">
    <property type="term" value="P:C4-dicarboxylate transport"/>
    <property type="evidence" value="ECO:0007669"/>
    <property type="project" value="TreeGrafter"/>
</dbReference>
<comment type="similarity">
    <text evidence="8 9">Belongs to the TRAP transporter small permease family.</text>
</comment>
<organism evidence="11 12">
    <name type="scientific">Ideonella dechloratans</name>
    <dbReference type="NCBI Taxonomy" id="36863"/>
    <lineage>
        <taxon>Bacteria</taxon>
        <taxon>Pseudomonadati</taxon>
        <taxon>Pseudomonadota</taxon>
        <taxon>Betaproteobacteria</taxon>
        <taxon>Burkholderiales</taxon>
        <taxon>Sphaerotilaceae</taxon>
        <taxon>Ideonella</taxon>
    </lineage>
</organism>
<feature type="domain" description="Tripartite ATP-independent periplasmic transporters DctQ component" evidence="10">
    <location>
        <begin position="48"/>
        <end position="176"/>
    </location>
</feature>
<keyword evidence="6 9" id="KW-1133">Transmembrane helix</keyword>
<accession>A0A643FHE1</accession>
<evidence type="ECO:0000256" key="2">
    <source>
        <dbReference type="ARBA" id="ARBA00022448"/>
    </source>
</evidence>
<keyword evidence="2 9" id="KW-0813">Transport</keyword>
<dbReference type="GO" id="GO:0005886">
    <property type="term" value="C:plasma membrane"/>
    <property type="evidence" value="ECO:0007669"/>
    <property type="project" value="UniProtKB-SubCell"/>
</dbReference>
<evidence type="ECO:0000259" key="10">
    <source>
        <dbReference type="Pfam" id="PF04290"/>
    </source>
</evidence>
<keyword evidence="12" id="KW-1185">Reference proteome</keyword>
<comment type="caution">
    <text evidence="11">The sequence shown here is derived from an EMBL/GenBank/DDBJ whole genome shotgun (WGS) entry which is preliminary data.</text>
</comment>
<sequence>MSGAPSSGGLTASLDPHLPGWLRPVGRAMLWVNRAMLGLGMVALIAAALILTSSVLSRYFLQASTDWQDEAAVFCLVGATFLCGAFLQSLRGHVGIEAFSTLLPPWVNRVRQLLVDLMCLAFCTFFAWKSWSLCHEAWVDGQTTSSSWAPPLWIPYSLMSLGMSLLVLQLLLQVVASANACRPARDPAVKEVAA</sequence>
<gene>
    <name evidence="11" type="ORF">F7Q92_02430</name>
</gene>
<evidence type="ECO:0000256" key="6">
    <source>
        <dbReference type="ARBA" id="ARBA00022989"/>
    </source>
</evidence>
<dbReference type="GO" id="GO:0022857">
    <property type="term" value="F:transmembrane transporter activity"/>
    <property type="evidence" value="ECO:0007669"/>
    <property type="project" value="UniProtKB-UniRule"/>
</dbReference>
<reference evidence="11 12" key="1">
    <citation type="submission" date="2019-09" db="EMBL/GenBank/DDBJ databases">
        <title>Draft genome sequences of 48 bacterial type strains from the CCUG.</title>
        <authorList>
            <person name="Tunovic T."/>
            <person name="Pineiro-Iglesias B."/>
            <person name="Unosson C."/>
            <person name="Inganas E."/>
            <person name="Ohlen M."/>
            <person name="Cardew S."/>
            <person name="Jensie-Markopoulos S."/>
            <person name="Salva-Serra F."/>
            <person name="Jaen-Luchoro D."/>
            <person name="Karlsson R."/>
            <person name="Svensson-Stadler L."/>
            <person name="Chun J."/>
            <person name="Moore E."/>
        </authorList>
    </citation>
    <scope>NUCLEOTIDE SEQUENCE [LARGE SCALE GENOMIC DNA]</scope>
    <source>
        <strain evidence="11 12">CCUG 30977</strain>
    </source>
</reference>
<dbReference type="PANTHER" id="PTHR35011">
    <property type="entry name" value="2,3-DIKETO-L-GULONATE TRAP TRANSPORTER SMALL PERMEASE PROTEIN YIAM"/>
    <property type="match status" value="1"/>
</dbReference>
<feature type="transmembrane region" description="Helical" evidence="9">
    <location>
        <begin position="153"/>
        <end position="175"/>
    </location>
</feature>
<feature type="transmembrane region" description="Helical" evidence="9">
    <location>
        <begin position="31"/>
        <end position="51"/>
    </location>
</feature>
<dbReference type="PANTHER" id="PTHR35011:SF10">
    <property type="entry name" value="TRAP TRANSPORTER SMALL PERMEASE PROTEIN"/>
    <property type="match status" value="1"/>
</dbReference>
<dbReference type="Proteomes" id="UP000430120">
    <property type="component" value="Unassembled WGS sequence"/>
</dbReference>
<comment type="caution">
    <text evidence="9">Lacks conserved residue(s) required for the propagation of feature annotation.</text>
</comment>
<evidence type="ECO:0000313" key="11">
    <source>
        <dbReference type="EMBL" id="KAB0584709.1"/>
    </source>
</evidence>
<comment type="function">
    <text evidence="9">Part of the tripartite ATP-independent periplasmic (TRAP) transport system.</text>
</comment>
<dbReference type="InterPro" id="IPR007387">
    <property type="entry name" value="TRAP_DctQ"/>
</dbReference>
<feature type="transmembrane region" description="Helical" evidence="9">
    <location>
        <begin position="71"/>
        <end position="92"/>
    </location>
</feature>
<dbReference type="OrthoDB" id="9179153at2"/>
<dbReference type="EMBL" id="VZPB01000004">
    <property type="protein sequence ID" value="KAB0584709.1"/>
    <property type="molecule type" value="Genomic_DNA"/>
</dbReference>
<evidence type="ECO:0000313" key="12">
    <source>
        <dbReference type="Proteomes" id="UP000430120"/>
    </source>
</evidence>